<evidence type="ECO:0000256" key="5">
    <source>
        <dbReference type="ARBA" id="ARBA00023077"/>
    </source>
</evidence>
<dbReference type="Pfam" id="PF07715">
    <property type="entry name" value="Plug"/>
    <property type="match status" value="1"/>
</dbReference>
<dbReference type="eggNOG" id="COG1629">
    <property type="taxonomic scope" value="Bacteria"/>
</dbReference>
<evidence type="ECO:0000256" key="1">
    <source>
        <dbReference type="ARBA" id="ARBA00004571"/>
    </source>
</evidence>
<dbReference type="STRING" id="714943.Mucpa_6895"/>
<dbReference type="InterPro" id="IPR023997">
    <property type="entry name" value="TonB-dep_OMP_SusC/RagA_CS"/>
</dbReference>
<keyword evidence="4 8" id="KW-0812">Transmembrane</keyword>
<dbReference type="InterPro" id="IPR000531">
    <property type="entry name" value="Beta-barrel_TonB"/>
</dbReference>
<comment type="subcellular location">
    <subcellularLocation>
        <location evidence="1 8">Cell outer membrane</location>
        <topology evidence="1 8">Multi-pass membrane protein</topology>
    </subcellularLocation>
</comment>
<keyword evidence="2 8" id="KW-0813">Transport</keyword>
<gene>
    <name evidence="12" type="ORF">Mucpa_6895</name>
</gene>
<dbReference type="InterPro" id="IPR036942">
    <property type="entry name" value="Beta-barrel_TonB_sf"/>
</dbReference>
<dbReference type="NCBIfam" id="TIGR04057">
    <property type="entry name" value="SusC_RagA_signa"/>
    <property type="match status" value="1"/>
</dbReference>
<keyword evidence="5 9" id="KW-0798">TonB box</keyword>
<dbReference type="SUPFAM" id="SSF56935">
    <property type="entry name" value="Porins"/>
    <property type="match status" value="1"/>
</dbReference>
<dbReference type="Gene3D" id="2.170.130.10">
    <property type="entry name" value="TonB-dependent receptor, plug domain"/>
    <property type="match status" value="1"/>
</dbReference>
<dbReference type="Proteomes" id="UP000002774">
    <property type="component" value="Chromosome"/>
</dbReference>
<name>H1Y3Z9_9SPHI</name>
<reference evidence="12" key="1">
    <citation type="submission" date="2011-09" db="EMBL/GenBank/DDBJ databases">
        <title>The permanent draft genome of Mucilaginibacter paludis DSM 18603.</title>
        <authorList>
            <consortium name="US DOE Joint Genome Institute (JGI-PGF)"/>
            <person name="Lucas S."/>
            <person name="Han J."/>
            <person name="Lapidus A."/>
            <person name="Bruce D."/>
            <person name="Goodwin L."/>
            <person name="Pitluck S."/>
            <person name="Peters L."/>
            <person name="Kyrpides N."/>
            <person name="Mavromatis K."/>
            <person name="Ivanova N."/>
            <person name="Mikhailova N."/>
            <person name="Held B."/>
            <person name="Detter J.C."/>
            <person name="Tapia R."/>
            <person name="Han C."/>
            <person name="Land M."/>
            <person name="Hauser L."/>
            <person name="Markowitz V."/>
            <person name="Cheng J.-F."/>
            <person name="Hugenholtz P."/>
            <person name="Woyke T."/>
            <person name="Wu D."/>
            <person name="Tindall B."/>
            <person name="Brambilla E."/>
            <person name="Klenk H.-P."/>
            <person name="Eisen J.A."/>
        </authorList>
    </citation>
    <scope>NUCLEOTIDE SEQUENCE [LARGE SCALE GENOMIC DNA]</scope>
    <source>
        <strain evidence="12">DSM 18603</strain>
    </source>
</reference>
<keyword evidence="12" id="KW-0675">Receptor</keyword>
<keyword evidence="6 8" id="KW-0472">Membrane</keyword>
<dbReference type="InterPro" id="IPR012910">
    <property type="entry name" value="Plug_dom"/>
</dbReference>
<dbReference type="Gene3D" id="2.60.40.1120">
    <property type="entry name" value="Carboxypeptidase-like, regulatory domain"/>
    <property type="match status" value="1"/>
</dbReference>
<proteinExistence type="inferred from homology"/>
<dbReference type="InterPro" id="IPR037066">
    <property type="entry name" value="Plug_dom_sf"/>
</dbReference>
<protein>
    <submittedName>
        <fullName evidence="12">TonB-dependent receptor</fullName>
    </submittedName>
</protein>
<feature type="domain" description="TonB-dependent receptor-like beta-barrel" evidence="10">
    <location>
        <begin position="555"/>
        <end position="868"/>
    </location>
</feature>
<dbReference type="Pfam" id="PF13715">
    <property type="entry name" value="CarbopepD_reg_2"/>
    <property type="match status" value="1"/>
</dbReference>
<organism evidence="12 13">
    <name type="scientific">Mucilaginibacter paludis DSM 18603</name>
    <dbReference type="NCBI Taxonomy" id="714943"/>
    <lineage>
        <taxon>Bacteria</taxon>
        <taxon>Pseudomonadati</taxon>
        <taxon>Bacteroidota</taxon>
        <taxon>Sphingobacteriia</taxon>
        <taxon>Sphingobacteriales</taxon>
        <taxon>Sphingobacteriaceae</taxon>
        <taxon>Mucilaginibacter</taxon>
    </lineage>
</organism>
<dbReference type="InterPro" id="IPR023996">
    <property type="entry name" value="TonB-dep_OMP_SusC/RagA"/>
</dbReference>
<keyword evidence="3 8" id="KW-1134">Transmembrane beta strand</keyword>
<comment type="similarity">
    <text evidence="8 9">Belongs to the TonB-dependent receptor family.</text>
</comment>
<dbReference type="AlphaFoldDB" id="H1Y3Z9"/>
<evidence type="ECO:0000256" key="6">
    <source>
        <dbReference type="ARBA" id="ARBA00023136"/>
    </source>
</evidence>
<dbReference type="Pfam" id="PF00593">
    <property type="entry name" value="TonB_dep_Rec_b-barrel"/>
    <property type="match status" value="1"/>
</dbReference>
<evidence type="ECO:0000259" key="11">
    <source>
        <dbReference type="Pfam" id="PF07715"/>
    </source>
</evidence>
<feature type="domain" description="TonB-dependent receptor plug" evidence="11">
    <location>
        <begin position="115"/>
        <end position="230"/>
    </location>
</feature>
<sequence length="1082" mass="119559">MVVVSKKEITTIEKIKAVFKTAVPITGKVTDTTGTPLPGATIKIKGQANAVLTSSDGTFSVTAQAGDEVTVSFIGFIPYSFTVRDDTPFQNIVLHASYNKLNEVVVSTGYQTLPKERATGSFVQIDNTLLNRSTGVNILDRLNGVTSGLRFNGFTTTTISTNPSNRVLGLNIRGESTLSGNVSTDPLIIIDNFPYEGNISNINPNDIESVTVLKDAAAASIWGSRSGNGVIVITTKKGRKNQPLSVELNSNVTIQNKPNLYYDRNYLNASNYIDVESYLFKQGYFDSYLNDTQGQSPVSPVTDILSKVRDATLSSSDATAQINALRNNDVRRDYEKYVYRKAIKQQYSIGLRGGTSQNAYAFSAGYDNNQDNMVRNGYDRITVNAINTYTPIRNLEITTGINYSQNTTYQNNQLYYGSGISVGGPVAGIYPYAQFADTNGNPLSIVKDYRAAYANSATANGFLDWNYRPLDELNLADNYTKVNDLILKAGVKYRFASFLNAEIQYQNERQVVESHQYQSVQTYAARNLINKFTIINPGAAPTYQVPVGGLLNLGNYDLNSNNYRAQINYDQTFSGKNNITAIAGGEIRQLSSAGYIRNSLGYDDRFGTAVGAIDYADYLMINPTGYAQIPTPDGTVSGTLNRYISYYANTAYTYDGRYTFTLSGRKDGANIFGVKTNDKITPLWSMGFGWNINKESFYKWDWLPYLRARFSYGFNGNVYNGSAYATGKYTTSSLTGAPAILNLTAPNPELSWEKVKNTNAGIDFATKNNRLSGTIEYYRKDGQDLIEKIPLYTSSGFLSFYGNAAGTSTKGVDISLNSKNIEGKFKWGTALLLSTLHDKVTNYNASFTSTTLQQSGGGGLPNPGKALYGIYSYKWAGLDPANGDPQGYLNGKVSKDYSGIISNYKPDSLVYNGSARPTIYGSFRNDFSYQNFTFSVNITYELGYVFRRASTSVNYADIISSSYSQSVDFSQRWQKPGDEAHTSVPSVVYPSDQYRNTFYQYSSILVDNADNIRLQDIRLSYSLTKSQWRAMPFKSLQIYSYASNLGILWRANKFGIDPDVPSVLSHGYPNPFTISFGFNANF</sequence>
<dbReference type="EMBL" id="CM001403">
    <property type="protein sequence ID" value="EHQ30944.1"/>
    <property type="molecule type" value="Genomic_DNA"/>
</dbReference>
<evidence type="ECO:0000313" key="13">
    <source>
        <dbReference type="Proteomes" id="UP000002774"/>
    </source>
</evidence>
<evidence type="ECO:0000256" key="3">
    <source>
        <dbReference type="ARBA" id="ARBA00022452"/>
    </source>
</evidence>
<evidence type="ECO:0000259" key="10">
    <source>
        <dbReference type="Pfam" id="PF00593"/>
    </source>
</evidence>
<dbReference type="PROSITE" id="PS52016">
    <property type="entry name" value="TONB_DEPENDENT_REC_3"/>
    <property type="match status" value="1"/>
</dbReference>
<keyword evidence="13" id="KW-1185">Reference proteome</keyword>
<dbReference type="GO" id="GO:0009279">
    <property type="term" value="C:cell outer membrane"/>
    <property type="evidence" value="ECO:0007669"/>
    <property type="project" value="UniProtKB-SubCell"/>
</dbReference>
<dbReference type="NCBIfam" id="TIGR04056">
    <property type="entry name" value="OMP_RagA_SusC"/>
    <property type="match status" value="1"/>
</dbReference>
<evidence type="ECO:0000256" key="8">
    <source>
        <dbReference type="PROSITE-ProRule" id="PRU01360"/>
    </source>
</evidence>
<dbReference type="InterPro" id="IPR008969">
    <property type="entry name" value="CarboxyPept-like_regulatory"/>
</dbReference>
<accession>H1Y3Z9</accession>
<evidence type="ECO:0000256" key="7">
    <source>
        <dbReference type="ARBA" id="ARBA00023237"/>
    </source>
</evidence>
<dbReference type="HOGENOM" id="CLU_004317_0_1_10"/>
<dbReference type="SUPFAM" id="SSF49464">
    <property type="entry name" value="Carboxypeptidase regulatory domain-like"/>
    <property type="match status" value="1"/>
</dbReference>
<keyword evidence="7 8" id="KW-0998">Cell outer membrane</keyword>
<dbReference type="InterPro" id="IPR039426">
    <property type="entry name" value="TonB-dep_rcpt-like"/>
</dbReference>
<evidence type="ECO:0000313" key="12">
    <source>
        <dbReference type="EMBL" id="EHQ30944.1"/>
    </source>
</evidence>
<evidence type="ECO:0000256" key="2">
    <source>
        <dbReference type="ARBA" id="ARBA00022448"/>
    </source>
</evidence>
<dbReference type="Gene3D" id="2.40.170.20">
    <property type="entry name" value="TonB-dependent receptor, beta-barrel domain"/>
    <property type="match status" value="1"/>
</dbReference>
<evidence type="ECO:0000256" key="4">
    <source>
        <dbReference type="ARBA" id="ARBA00022692"/>
    </source>
</evidence>
<evidence type="ECO:0000256" key="9">
    <source>
        <dbReference type="RuleBase" id="RU003357"/>
    </source>
</evidence>